<name>A0ABR3EY89_9AGAR</name>
<comment type="caution">
    <text evidence="14">The sequence shown here is derived from an EMBL/GenBank/DDBJ whole genome shotgun (WGS) entry which is preliminary data.</text>
</comment>
<feature type="transmembrane region" description="Helical" evidence="11">
    <location>
        <begin position="28"/>
        <end position="50"/>
    </location>
</feature>
<keyword evidence="3 11" id="KW-0812">Transmembrane</keyword>
<keyword evidence="4 11" id="KW-1133">Transmembrane helix</keyword>
<keyword evidence="6" id="KW-0564">Palmitate</keyword>
<comment type="catalytic activity">
    <reaction evidence="10 11">
        <text>L-cysteinyl-[protein] + hexadecanoyl-CoA = S-hexadecanoyl-L-cysteinyl-[protein] + CoA</text>
        <dbReference type="Rhea" id="RHEA:36683"/>
        <dbReference type="Rhea" id="RHEA-COMP:10131"/>
        <dbReference type="Rhea" id="RHEA-COMP:11032"/>
        <dbReference type="ChEBI" id="CHEBI:29950"/>
        <dbReference type="ChEBI" id="CHEBI:57287"/>
        <dbReference type="ChEBI" id="CHEBI:57379"/>
        <dbReference type="ChEBI" id="CHEBI:74151"/>
        <dbReference type="EC" id="2.3.1.225"/>
    </reaction>
</comment>
<evidence type="ECO:0000256" key="7">
    <source>
        <dbReference type="ARBA" id="ARBA00023288"/>
    </source>
</evidence>
<organism evidence="14 15">
    <name type="scientific">Marasmius crinis-equi</name>
    <dbReference type="NCBI Taxonomy" id="585013"/>
    <lineage>
        <taxon>Eukaryota</taxon>
        <taxon>Fungi</taxon>
        <taxon>Dikarya</taxon>
        <taxon>Basidiomycota</taxon>
        <taxon>Agaricomycotina</taxon>
        <taxon>Agaricomycetes</taxon>
        <taxon>Agaricomycetidae</taxon>
        <taxon>Agaricales</taxon>
        <taxon>Marasmiineae</taxon>
        <taxon>Marasmiaceae</taxon>
        <taxon>Marasmius</taxon>
    </lineage>
</organism>
<keyword evidence="8 11" id="KW-0012">Acyltransferase</keyword>
<evidence type="ECO:0000256" key="11">
    <source>
        <dbReference type="RuleBase" id="RU079119"/>
    </source>
</evidence>
<dbReference type="InterPro" id="IPR039859">
    <property type="entry name" value="PFA4/ZDH16/20/ERF2-like"/>
</dbReference>
<dbReference type="Proteomes" id="UP001465976">
    <property type="component" value="Unassembled WGS sequence"/>
</dbReference>
<dbReference type="PANTHER" id="PTHR22883">
    <property type="entry name" value="ZINC FINGER DHHC DOMAIN CONTAINING PROTEIN"/>
    <property type="match status" value="1"/>
</dbReference>
<evidence type="ECO:0000313" key="14">
    <source>
        <dbReference type="EMBL" id="KAL0567887.1"/>
    </source>
</evidence>
<feature type="domain" description="Palmitoyltransferase DHHC" evidence="13">
    <location>
        <begin position="242"/>
        <end position="361"/>
    </location>
</feature>
<keyword evidence="7" id="KW-0449">Lipoprotein</keyword>
<dbReference type="InterPro" id="IPR001594">
    <property type="entry name" value="Palmitoyltrfase_DHHC"/>
</dbReference>
<sequence length="475" mass="53896">MSELCRVVEEAKINAREKRYNNPKPQPWIVLKLVVFFTIGIMGYTGYVYIGRFCVDAIKNRRKGVSRGAGIGLLVVFCILYLWMLWSYLMVIITPPGYARDYVSQSPPPFANLPNPTEGAIPNGNHPPPLGSIPDSHTQTNHNRTDRDTIRGPSYEMQLSDETYPPRDSEAGILDALPRPNGIAASAAPVIPAGGDEETGGKMGARPGKQERQHLRMQRAVKKAEERNVYRRPPTTPQLSPEYRYCSKDLFIKPYRTHHCRACGTCVLKYDHHCPWIGQCVGARNHKFFLNFNQATSIFTAYTLATLVGFSASNTFSDGDIDVQIVVIIALAGLFFIFTTALMISHIHLICISQTTVESMSFRTMKEREDASLARAFSIWDIPSKALVRKAWDAEWGRVGREGNIWWLGGGRQGWEETMGSSQRTKENPWGWVAWVLPLKLRKDMASWGLEYDVNPRFDKAGRWRRRTEWPEELR</sequence>
<feature type="transmembrane region" description="Helical" evidence="11">
    <location>
        <begin position="71"/>
        <end position="93"/>
    </location>
</feature>
<evidence type="ECO:0000313" key="15">
    <source>
        <dbReference type="Proteomes" id="UP001465976"/>
    </source>
</evidence>
<reference evidence="14 15" key="1">
    <citation type="submission" date="2024-02" db="EMBL/GenBank/DDBJ databases">
        <title>A draft genome for the cacao thread blight pathogen Marasmius crinis-equi.</title>
        <authorList>
            <person name="Cohen S.P."/>
            <person name="Baruah I.K."/>
            <person name="Amoako-Attah I."/>
            <person name="Bukari Y."/>
            <person name="Meinhardt L.W."/>
            <person name="Bailey B.A."/>
        </authorList>
    </citation>
    <scope>NUCLEOTIDE SEQUENCE [LARGE SCALE GENOMIC DNA]</scope>
    <source>
        <strain evidence="14 15">GH-76</strain>
    </source>
</reference>
<evidence type="ECO:0000256" key="4">
    <source>
        <dbReference type="ARBA" id="ARBA00022989"/>
    </source>
</evidence>
<accession>A0ABR3EY89</accession>
<comment type="subcellular location">
    <subcellularLocation>
        <location evidence="1">Membrane</location>
        <topology evidence="1">Multi-pass membrane protein</topology>
    </subcellularLocation>
</comment>
<dbReference type="PROSITE" id="PS50216">
    <property type="entry name" value="DHHC"/>
    <property type="match status" value="1"/>
</dbReference>
<gene>
    <name evidence="14" type="ORF">V5O48_014107</name>
</gene>
<dbReference type="Pfam" id="PF01529">
    <property type="entry name" value="DHHC"/>
    <property type="match status" value="1"/>
</dbReference>
<feature type="transmembrane region" description="Helical" evidence="11">
    <location>
        <begin position="323"/>
        <end position="344"/>
    </location>
</feature>
<dbReference type="EC" id="2.3.1.225" evidence="11"/>
<protein>
    <recommendedName>
        <fullName evidence="11">Palmitoyltransferase</fullName>
        <ecNumber evidence="11">2.3.1.225</ecNumber>
    </recommendedName>
</protein>
<keyword evidence="2 11" id="KW-0808">Transferase</keyword>
<evidence type="ECO:0000256" key="12">
    <source>
        <dbReference type="SAM" id="MobiDB-lite"/>
    </source>
</evidence>
<comment type="similarity">
    <text evidence="9">Belongs to the DHHC palmitoyltransferase family. PFA5 subfamily.</text>
</comment>
<feature type="region of interest" description="Disordered" evidence="12">
    <location>
        <begin position="190"/>
        <end position="212"/>
    </location>
</feature>
<evidence type="ECO:0000256" key="3">
    <source>
        <dbReference type="ARBA" id="ARBA00022692"/>
    </source>
</evidence>
<proteinExistence type="inferred from homology"/>
<evidence type="ECO:0000256" key="9">
    <source>
        <dbReference type="ARBA" id="ARBA00038298"/>
    </source>
</evidence>
<evidence type="ECO:0000256" key="8">
    <source>
        <dbReference type="ARBA" id="ARBA00023315"/>
    </source>
</evidence>
<comment type="domain">
    <text evidence="11">The DHHC domain is required for palmitoyltransferase activity.</text>
</comment>
<evidence type="ECO:0000256" key="6">
    <source>
        <dbReference type="ARBA" id="ARBA00023139"/>
    </source>
</evidence>
<dbReference type="EMBL" id="JBAHYK010001469">
    <property type="protein sequence ID" value="KAL0567887.1"/>
    <property type="molecule type" value="Genomic_DNA"/>
</dbReference>
<keyword evidence="15" id="KW-1185">Reference proteome</keyword>
<evidence type="ECO:0000256" key="2">
    <source>
        <dbReference type="ARBA" id="ARBA00022679"/>
    </source>
</evidence>
<evidence type="ECO:0000256" key="1">
    <source>
        <dbReference type="ARBA" id="ARBA00004141"/>
    </source>
</evidence>
<dbReference type="PANTHER" id="PTHR22883:SF23">
    <property type="entry name" value="PALMITOYLTRANSFERASE ZDHHC6"/>
    <property type="match status" value="1"/>
</dbReference>
<evidence type="ECO:0000256" key="10">
    <source>
        <dbReference type="ARBA" id="ARBA00048048"/>
    </source>
</evidence>
<evidence type="ECO:0000259" key="13">
    <source>
        <dbReference type="Pfam" id="PF01529"/>
    </source>
</evidence>
<keyword evidence="5 11" id="KW-0472">Membrane</keyword>
<evidence type="ECO:0000256" key="5">
    <source>
        <dbReference type="ARBA" id="ARBA00023136"/>
    </source>
</evidence>